<dbReference type="NCBIfam" id="TIGR00615">
    <property type="entry name" value="recR"/>
    <property type="match status" value="1"/>
</dbReference>
<dbReference type="InterPro" id="IPR000093">
    <property type="entry name" value="DNA_Rcmb_RecR"/>
</dbReference>
<dbReference type="Gene3D" id="1.10.8.420">
    <property type="entry name" value="RecR Domain 1"/>
    <property type="match status" value="1"/>
</dbReference>
<evidence type="ECO:0000256" key="6">
    <source>
        <dbReference type="ARBA" id="ARBA00023204"/>
    </source>
</evidence>
<dbReference type="GO" id="GO:0003677">
    <property type="term" value="F:DNA binding"/>
    <property type="evidence" value="ECO:0007669"/>
    <property type="project" value="UniProtKB-UniRule"/>
</dbReference>
<reference evidence="9 10" key="1">
    <citation type="journal article" date="2016" name="Environ. Microbiol.">
        <title>Genomic resolution of a cold subsurface aquifer community provides metabolic insights for novel microbes adapted to high CO concentrations.</title>
        <authorList>
            <person name="Probst A.J."/>
            <person name="Castelle C.J."/>
            <person name="Singh A."/>
            <person name="Brown C.T."/>
            <person name="Anantharaman K."/>
            <person name="Sharon I."/>
            <person name="Hug L.A."/>
            <person name="Burstein D."/>
            <person name="Emerson J.B."/>
            <person name="Thomas B.C."/>
            <person name="Banfield J.F."/>
        </authorList>
    </citation>
    <scope>NUCLEOTIDE SEQUENCE [LARGE SCALE GENOMIC DNA]</scope>
    <source>
        <strain evidence="9">CG2_30_40_21</strain>
    </source>
</reference>
<dbReference type="HAMAP" id="MF_00017">
    <property type="entry name" value="RecR"/>
    <property type="match status" value="1"/>
</dbReference>
<evidence type="ECO:0000313" key="10">
    <source>
        <dbReference type="Proteomes" id="UP000183085"/>
    </source>
</evidence>
<keyword evidence="1 7" id="KW-0479">Metal-binding</keyword>
<comment type="function">
    <text evidence="7">May play a role in DNA repair. It seems to be involved in an RecBC-independent recombinational process of DNA repair. It may act with RecF and RecO.</text>
</comment>
<dbReference type="SUPFAM" id="SSF111304">
    <property type="entry name" value="Recombination protein RecR"/>
    <property type="match status" value="1"/>
</dbReference>
<dbReference type="GO" id="GO:0006310">
    <property type="term" value="P:DNA recombination"/>
    <property type="evidence" value="ECO:0007669"/>
    <property type="project" value="UniProtKB-UniRule"/>
</dbReference>
<feature type="domain" description="Toprim" evidence="8">
    <location>
        <begin position="81"/>
        <end position="176"/>
    </location>
</feature>
<comment type="caution">
    <text evidence="9">The sequence shown here is derived from an EMBL/GenBank/DDBJ whole genome shotgun (WGS) entry which is preliminary data.</text>
</comment>
<organism evidence="9 10">
    <name type="scientific">Candidatus Desantisbacteria bacterium CG2_30_40_21</name>
    <dbReference type="NCBI Taxonomy" id="1817895"/>
    <lineage>
        <taxon>Bacteria</taxon>
        <taxon>Candidatus Desantisiibacteriota</taxon>
    </lineage>
</organism>
<evidence type="ECO:0000256" key="5">
    <source>
        <dbReference type="ARBA" id="ARBA00023172"/>
    </source>
</evidence>
<evidence type="ECO:0000256" key="7">
    <source>
        <dbReference type="HAMAP-Rule" id="MF_00017"/>
    </source>
</evidence>
<keyword evidence="3 7" id="KW-0863">Zinc-finger</keyword>
<dbReference type="PANTHER" id="PTHR30446:SF0">
    <property type="entry name" value="RECOMBINATION PROTEIN RECR"/>
    <property type="match status" value="1"/>
</dbReference>
<evidence type="ECO:0000313" key="9">
    <source>
        <dbReference type="EMBL" id="OIP43853.1"/>
    </source>
</evidence>
<evidence type="ECO:0000256" key="2">
    <source>
        <dbReference type="ARBA" id="ARBA00022763"/>
    </source>
</evidence>
<dbReference type="PANTHER" id="PTHR30446">
    <property type="entry name" value="RECOMBINATION PROTEIN RECR"/>
    <property type="match status" value="1"/>
</dbReference>
<gene>
    <name evidence="7" type="primary">recR</name>
    <name evidence="9" type="ORF">AUJ95_00005</name>
</gene>
<sequence>MMYLTPSMERLVHELNKLPGIGPRTAQRLAFHILKIPETEAKALALAIIEVKDRIKNCPICYNITEDSSCHICNDTTRDHGLICIVEQPSDIIAMEKTRVYKGKYHVLHGAISPLDGVRPDDLRIKELLTRIQAGEIREIIIATDSDVEGEATAMYLERILTPIVTRVSRIAHGIPVGGNLEYADEVTLAKALEGRRVL</sequence>
<dbReference type="EMBL" id="MNYI01000001">
    <property type="protein sequence ID" value="OIP43853.1"/>
    <property type="molecule type" value="Genomic_DNA"/>
</dbReference>
<protein>
    <recommendedName>
        <fullName evidence="7">Recombination protein RecR</fullName>
    </recommendedName>
</protein>
<dbReference type="Gene3D" id="6.10.250.240">
    <property type="match status" value="1"/>
</dbReference>
<dbReference type="PROSITE" id="PS01300">
    <property type="entry name" value="RECR"/>
    <property type="match status" value="1"/>
</dbReference>
<dbReference type="GO" id="GO:0006281">
    <property type="term" value="P:DNA repair"/>
    <property type="evidence" value="ECO:0007669"/>
    <property type="project" value="UniProtKB-UniRule"/>
</dbReference>
<evidence type="ECO:0000256" key="1">
    <source>
        <dbReference type="ARBA" id="ARBA00022723"/>
    </source>
</evidence>
<dbReference type="Proteomes" id="UP000183085">
    <property type="component" value="Unassembled WGS sequence"/>
</dbReference>
<dbReference type="PROSITE" id="PS50880">
    <property type="entry name" value="TOPRIM"/>
    <property type="match status" value="1"/>
</dbReference>
<dbReference type="Pfam" id="PF21176">
    <property type="entry name" value="RecR_HhH"/>
    <property type="match status" value="1"/>
</dbReference>
<dbReference type="SMART" id="SM00493">
    <property type="entry name" value="TOPRIM"/>
    <property type="match status" value="1"/>
</dbReference>
<dbReference type="AlphaFoldDB" id="A0A1J5E654"/>
<keyword evidence="4 7" id="KW-0862">Zinc</keyword>
<dbReference type="Pfam" id="PF13662">
    <property type="entry name" value="Toprim_4"/>
    <property type="match status" value="1"/>
</dbReference>
<dbReference type="Gene3D" id="3.40.1360.10">
    <property type="match status" value="1"/>
</dbReference>
<keyword evidence="6 7" id="KW-0234">DNA repair</keyword>
<feature type="zinc finger region" description="C4-type" evidence="7">
    <location>
        <begin position="58"/>
        <end position="73"/>
    </location>
</feature>
<dbReference type="InterPro" id="IPR015967">
    <property type="entry name" value="Rcmb_RecR_Znf"/>
</dbReference>
<name>A0A1J5E654_9BACT</name>
<dbReference type="InterPro" id="IPR023627">
    <property type="entry name" value="Rcmb_RecR"/>
</dbReference>
<dbReference type="CDD" id="cd01025">
    <property type="entry name" value="TOPRIM_recR"/>
    <property type="match status" value="1"/>
</dbReference>
<evidence type="ECO:0000259" key="8">
    <source>
        <dbReference type="PROSITE" id="PS50880"/>
    </source>
</evidence>
<evidence type="ECO:0000256" key="4">
    <source>
        <dbReference type="ARBA" id="ARBA00022833"/>
    </source>
</evidence>
<dbReference type="Pfam" id="PF21175">
    <property type="entry name" value="RecR_C"/>
    <property type="match status" value="1"/>
</dbReference>
<accession>A0A1J5E654</accession>
<dbReference type="InterPro" id="IPR034137">
    <property type="entry name" value="TOPRIM_RecR"/>
</dbReference>
<dbReference type="STRING" id="1817895.AUJ95_00005"/>
<evidence type="ECO:0000256" key="3">
    <source>
        <dbReference type="ARBA" id="ARBA00022771"/>
    </source>
</evidence>
<dbReference type="InterPro" id="IPR006171">
    <property type="entry name" value="TOPRIM_dom"/>
</dbReference>
<proteinExistence type="inferred from homology"/>
<keyword evidence="2 7" id="KW-0227">DNA damage</keyword>
<dbReference type="GO" id="GO:0008270">
    <property type="term" value="F:zinc ion binding"/>
    <property type="evidence" value="ECO:0007669"/>
    <property type="project" value="UniProtKB-KW"/>
</dbReference>
<comment type="similarity">
    <text evidence="7">Belongs to the RecR family.</text>
</comment>
<keyword evidence="5 7" id="KW-0233">DNA recombination</keyword>